<feature type="compositionally biased region" description="Basic and acidic residues" evidence="2">
    <location>
        <begin position="139"/>
        <end position="157"/>
    </location>
</feature>
<reference evidence="4 5" key="1">
    <citation type="submission" date="2019-03" db="EMBL/GenBank/DDBJ databases">
        <title>Genomic Encyclopedia of Type Strains, Phase IV (KMG-IV): sequencing the most valuable type-strain genomes for metagenomic binning, comparative biology and taxonomic classification.</title>
        <authorList>
            <person name="Goeker M."/>
        </authorList>
    </citation>
    <scope>NUCLEOTIDE SEQUENCE [LARGE SCALE GENOMIC DNA]</scope>
    <source>
        <strain evidence="4 5">DSM 45361</strain>
    </source>
</reference>
<evidence type="ECO:0000313" key="5">
    <source>
        <dbReference type="Proteomes" id="UP000295444"/>
    </source>
</evidence>
<dbReference type="RefSeq" id="WP_133851250.1">
    <property type="nucleotide sequence ID" value="NZ_SNXZ01000003.1"/>
</dbReference>
<keyword evidence="1" id="KW-0560">Oxidoreductase</keyword>
<evidence type="ECO:0000256" key="1">
    <source>
        <dbReference type="ARBA" id="ARBA00023002"/>
    </source>
</evidence>
<dbReference type="GO" id="GO:0005829">
    <property type="term" value="C:cytosol"/>
    <property type="evidence" value="ECO:0007669"/>
    <property type="project" value="TreeGrafter"/>
</dbReference>
<gene>
    <name evidence="4" type="ORF">EV186_1031140</name>
</gene>
<proteinExistence type="predicted"/>
<evidence type="ECO:0000313" key="4">
    <source>
        <dbReference type="EMBL" id="TDP98159.1"/>
    </source>
</evidence>
<dbReference type="Pfam" id="PF01243">
    <property type="entry name" value="PNPOx_N"/>
    <property type="match status" value="1"/>
</dbReference>
<dbReference type="EMBL" id="SNXZ01000003">
    <property type="protein sequence ID" value="TDP98159.1"/>
    <property type="molecule type" value="Genomic_DNA"/>
</dbReference>
<dbReference type="InterPro" id="IPR012349">
    <property type="entry name" value="Split_barrel_FMN-bd"/>
</dbReference>
<dbReference type="Gene3D" id="2.30.110.10">
    <property type="entry name" value="Electron Transport, Fmn-binding Protein, Chain A"/>
    <property type="match status" value="1"/>
</dbReference>
<evidence type="ECO:0000259" key="3">
    <source>
        <dbReference type="Pfam" id="PF01243"/>
    </source>
</evidence>
<dbReference type="OrthoDB" id="9788889at2"/>
<keyword evidence="5" id="KW-1185">Reference proteome</keyword>
<dbReference type="GO" id="GO:0016627">
    <property type="term" value="F:oxidoreductase activity, acting on the CH-CH group of donors"/>
    <property type="evidence" value="ECO:0007669"/>
    <property type="project" value="TreeGrafter"/>
</dbReference>
<name>A0A4R6SDF7_LABRH</name>
<dbReference type="PANTHER" id="PTHR35176">
    <property type="entry name" value="HEME OXYGENASE HI_0854-RELATED"/>
    <property type="match status" value="1"/>
</dbReference>
<accession>A0A4R6SDF7</accession>
<protein>
    <submittedName>
        <fullName evidence="4">Nitroimidazol reductase NimA-like FMN-containing flavoprotein (Pyridoxamine 5'-phosphate oxidase superfamily)</fullName>
    </submittedName>
</protein>
<dbReference type="Proteomes" id="UP000295444">
    <property type="component" value="Unassembled WGS sequence"/>
</dbReference>
<sequence>MTETRAEQASRVIGASTYMVLATADETGTPWATPVYYRSRDDREFFWVSSPEARHSANIAVRPQVAITIFDSSVVPGTAEAVYLAATAAEVPPDALEDGASVFNSGIARSIPVEDMTGEAPFRLYRAVATEHYVLLRGGDPDNARGADDRLRVDVGPRDQPGGMR</sequence>
<dbReference type="InterPro" id="IPR052019">
    <property type="entry name" value="F420H2_bilvrd_red/Heme_oxyg"/>
</dbReference>
<dbReference type="AlphaFoldDB" id="A0A4R6SDF7"/>
<comment type="caution">
    <text evidence="4">The sequence shown here is derived from an EMBL/GenBank/DDBJ whole genome shotgun (WGS) entry which is preliminary data.</text>
</comment>
<feature type="domain" description="Pyridoxamine 5'-phosphate oxidase N-terminal" evidence="3">
    <location>
        <begin position="8"/>
        <end position="127"/>
    </location>
</feature>
<dbReference type="PANTHER" id="PTHR35176:SF6">
    <property type="entry name" value="HEME OXYGENASE HI_0854-RELATED"/>
    <property type="match status" value="1"/>
</dbReference>
<dbReference type="InterPro" id="IPR011576">
    <property type="entry name" value="Pyridox_Oxase_N"/>
</dbReference>
<dbReference type="SUPFAM" id="SSF50475">
    <property type="entry name" value="FMN-binding split barrel"/>
    <property type="match status" value="1"/>
</dbReference>
<feature type="region of interest" description="Disordered" evidence="2">
    <location>
        <begin position="138"/>
        <end position="165"/>
    </location>
</feature>
<organism evidence="4 5">
    <name type="scientific">Labedaea rhizosphaerae</name>
    <dbReference type="NCBI Taxonomy" id="598644"/>
    <lineage>
        <taxon>Bacteria</taxon>
        <taxon>Bacillati</taxon>
        <taxon>Actinomycetota</taxon>
        <taxon>Actinomycetes</taxon>
        <taxon>Pseudonocardiales</taxon>
        <taxon>Pseudonocardiaceae</taxon>
        <taxon>Labedaea</taxon>
    </lineage>
</organism>
<evidence type="ECO:0000256" key="2">
    <source>
        <dbReference type="SAM" id="MobiDB-lite"/>
    </source>
</evidence>
<dbReference type="GO" id="GO:0070967">
    <property type="term" value="F:coenzyme F420 binding"/>
    <property type="evidence" value="ECO:0007669"/>
    <property type="project" value="TreeGrafter"/>
</dbReference>